<dbReference type="RefSeq" id="WP_147157036.1">
    <property type="nucleotide sequence ID" value="NZ_BKAJ01000251.1"/>
</dbReference>
<dbReference type="AlphaFoldDB" id="A0A512NS15"/>
<dbReference type="Proteomes" id="UP000321058">
    <property type="component" value="Unassembled WGS sequence"/>
</dbReference>
<name>A0A512NS15_9HYPH</name>
<evidence type="ECO:0000256" key="1">
    <source>
        <dbReference type="SAM" id="SignalP"/>
    </source>
</evidence>
<keyword evidence="3" id="KW-1185">Reference proteome</keyword>
<dbReference type="OrthoDB" id="7510069at2"/>
<dbReference type="EMBL" id="BKAJ01000251">
    <property type="protein sequence ID" value="GEP61746.1"/>
    <property type="molecule type" value="Genomic_DNA"/>
</dbReference>
<gene>
    <name evidence="2" type="ORF">RSO01_89120</name>
</gene>
<keyword evidence="1" id="KW-0732">Signal</keyword>
<evidence type="ECO:0000313" key="2">
    <source>
        <dbReference type="EMBL" id="GEP61746.1"/>
    </source>
</evidence>
<evidence type="ECO:0000313" key="3">
    <source>
        <dbReference type="Proteomes" id="UP000321058"/>
    </source>
</evidence>
<feature type="chain" id="PRO_5022114860" description="Lipoprotein" evidence="1">
    <location>
        <begin position="27"/>
        <end position="111"/>
    </location>
</feature>
<sequence>MSNFHKPVLLTLAGLFVASLATPVFAESVWDHNHPRRDQVNDRIAHQERRITRELREGEITRGQAHAMRLQERGIHAEERADAQLHGGHITRVEQAQLNRDLNSVGREIPR</sequence>
<organism evidence="2 3">
    <name type="scientific">Reyranella soli</name>
    <dbReference type="NCBI Taxonomy" id="1230389"/>
    <lineage>
        <taxon>Bacteria</taxon>
        <taxon>Pseudomonadati</taxon>
        <taxon>Pseudomonadota</taxon>
        <taxon>Alphaproteobacteria</taxon>
        <taxon>Hyphomicrobiales</taxon>
        <taxon>Reyranellaceae</taxon>
        <taxon>Reyranella</taxon>
    </lineage>
</organism>
<reference evidence="2 3" key="1">
    <citation type="submission" date="2019-07" db="EMBL/GenBank/DDBJ databases">
        <title>Whole genome shotgun sequence of Reyranella soli NBRC 108950.</title>
        <authorList>
            <person name="Hosoyama A."/>
            <person name="Uohara A."/>
            <person name="Ohji S."/>
            <person name="Ichikawa N."/>
        </authorList>
    </citation>
    <scope>NUCLEOTIDE SEQUENCE [LARGE SCALE GENOMIC DNA]</scope>
    <source>
        <strain evidence="2 3">NBRC 108950</strain>
    </source>
</reference>
<feature type="signal peptide" evidence="1">
    <location>
        <begin position="1"/>
        <end position="26"/>
    </location>
</feature>
<proteinExistence type="predicted"/>
<accession>A0A512NS15</accession>
<evidence type="ECO:0008006" key="4">
    <source>
        <dbReference type="Google" id="ProtNLM"/>
    </source>
</evidence>
<comment type="caution">
    <text evidence="2">The sequence shown here is derived from an EMBL/GenBank/DDBJ whole genome shotgun (WGS) entry which is preliminary data.</text>
</comment>
<protein>
    <recommendedName>
        <fullName evidence="4">Lipoprotein</fullName>
    </recommendedName>
</protein>